<reference evidence="1" key="2">
    <citation type="submission" date="2020-08" db="EMBL/GenBank/DDBJ databases">
        <title>Plant Genome Project.</title>
        <authorList>
            <person name="Zhang R.-G."/>
        </authorList>
    </citation>
    <scope>NUCLEOTIDE SEQUENCE</scope>
    <source>
        <strain evidence="1">Huo1</strain>
        <tissue evidence="1">Leaf</tissue>
    </source>
</reference>
<protein>
    <submittedName>
        <fullName evidence="1">Uncharacterized protein</fullName>
    </submittedName>
</protein>
<reference evidence="1" key="1">
    <citation type="submission" date="2018-01" db="EMBL/GenBank/DDBJ databases">
        <authorList>
            <person name="Mao J.F."/>
        </authorList>
    </citation>
    <scope>NUCLEOTIDE SEQUENCE</scope>
    <source>
        <strain evidence="1">Huo1</strain>
        <tissue evidence="1">Leaf</tissue>
    </source>
</reference>
<proteinExistence type="predicted"/>
<evidence type="ECO:0000313" key="2">
    <source>
        <dbReference type="Proteomes" id="UP000298416"/>
    </source>
</evidence>
<gene>
    <name evidence="1" type="ORF">SASPL_150124</name>
</gene>
<sequence>MSLLRDYGSIKYNVKEMHQKCVRMFHQLGNATTVSFTLDTLKVLEMGGYPIEQSPPFPNLKCLKVMKGRYKVCTVHQSVMNYLTMETLHFESLMVECSDGVTVVEQSPEDLFDDEDEDYKTNLALFD</sequence>
<accession>A0A8X8Z1G8</accession>
<organism evidence="1">
    <name type="scientific">Salvia splendens</name>
    <name type="common">Scarlet sage</name>
    <dbReference type="NCBI Taxonomy" id="180675"/>
    <lineage>
        <taxon>Eukaryota</taxon>
        <taxon>Viridiplantae</taxon>
        <taxon>Streptophyta</taxon>
        <taxon>Embryophyta</taxon>
        <taxon>Tracheophyta</taxon>
        <taxon>Spermatophyta</taxon>
        <taxon>Magnoliopsida</taxon>
        <taxon>eudicotyledons</taxon>
        <taxon>Gunneridae</taxon>
        <taxon>Pentapetalae</taxon>
        <taxon>asterids</taxon>
        <taxon>lamiids</taxon>
        <taxon>Lamiales</taxon>
        <taxon>Lamiaceae</taxon>
        <taxon>Nepetoideae</taxon>
        <taxon>Mentheae</taxon>
        <taxon>Salviinae</taxon>
        <taxon>Salvia</taxon>
        <taxon>Salvia subgen. Calosphace</taxon>
        <taxon>core Calosphace</taxon>
    </lineage>
</organism>
<name>A0A8X8Z1G8_SALSN</name>
<comment type="caution">
    <text evidence="1">The sequence shown here is derived from an EMBL/GenBank/DDBJ whole genome shotgun (WGS) entry which is preliminary data.</text>
</comment>
<dbReference type="AlphaFoldDB" id="A0A8X8Z1G8"/>
<keyword evidence="2" id="KW-1185">Reference proteome</keyword>
<evidence type="ECO:0000313" key="1">
    <source>
        <dbReference type="EMBL" id="KAG6388692.1"/>
    </source>
</evidence>
<dbReference type="Proteomes" id="UP000298416">
    <property type="component" value="Unassembled WGS sequence"/>
</dbReference>
<dbReference type="EMBL" id="PNBA02000020">
    <property type="protein sequence ID" value="KAG6388692.1"/>
    <property type="molecule type" value="Genomic_DNA"/>
</dbReference>